<keyword evidence="14 20" id="KW-0067">ATP-binding</keyword>
<dbReference type="SMART" id="SM00451">
    <property type="entry name" value="ZnF_U1"/>
    <property type="match status" value="1"/>
</dbReference>
<dbReference type="PANTHER" id="PTHR11088">
    <property type="entry name" value="TRNA DIMETHYLALLYLTRANSFERASE"/>
    <property type="match status" value="1"/>
</dbReference>
<evidence type="ECO:0000256" key="3">
    <source>
        <dbReference type="ARBA" id="ARBA00005842"/>
    </source>
</evidence>
<evidence type="ECO:0000256" key="21">
    <source>
        <dbReference type="SAM" id="MobiDB-lite"/>
    </source>
</evidence>
<evidence type="ECO:0000256" key="12">
    <source>
        <dbReference type="ARBA" id="ARBA00022771"/>
    </source>
</evidence>
<dbReference type="PANTHER" id="PTHR11088:SF89">
    <property type="entry name" value="TRNA DIMETHYLALLYLTRANSFERASE"/>
    <property type="match status" value="1"/>
</dbReference>
<dbReference type="GO" id="GO:0006400">
    <property type="term" value="P:tRNA modification"/>
    <property type="evidence" value="ECO:0007669"/>
    <property type="project" value="TreeGrafter"/>
</dbReference>
<evidence type="ECO:0000256" key="4">
    <source>
        <dbReference type="ARBA" id="ARBA00012665"/>
    </source>
</evidence>
<keyword evidence="15" id="KW-0809">Transit peptide</keyword>
<feature type="compositionally biased region" description="Basic residues" evidence="21">
    <location>
        <begin position="417"/>
        <end position="429"/>
    </location>
</feature>
<keyword evidence="11 20" id="KW-0547">Nucleotide-binding</keyword>
<dbReference type="GO" id="GO:0005739">
    <property type="term" value="C:mitochondrion"/>
    <property type="evidence" value="ECO:0007669"/>
    <property type="project" value="UniProtKB-SubCell"/>
</dbReference>
<dbReference type="InterPro" id="IPR003604">
    <property type="entry name" value="Matrin/U1-like-C_Znf_C2H2"/>
</dbReference>
<evidence type="ECO:0000256" key="2">
    <source>
        <dbReference type="ARBA" id="ARBA00004496"/>
    </source>
</evidence>
<keyword evidence="10" id="KW-0479">Metal-binding</keyword>
<keyword evidence="13" id="KW-0862">Zinc</keyword>
<name>A0A8C7HJ76_ONCKI</name>
<evidence type="ECO:0000256" key="17">
    <source>
        <dbReference type="ARBA" id="ARBA00030893"/>
    </source>
</evidence>
<dbReference type="Gene3D" id="3.30.160.60">
    <property type="entry name" value="Classic Zinc Finger"/>
    <property type="match status" value="1"/>
</dbReference>
<dbReference type="GO" id="GO:0003676">
    <property type="term" value="F:nucleic acid binding"/>
    <property type="evidence" value="ECO:0007669"/>
    <property type="project" value="InterPro"/>
</dbReference>
<dbReference type="FunFam" id="1.10.20.140:FF:000002">
    <property type="entry name" value="tRNA dimethylallyltransferase, mitochondrial"/>
    <property type="match status" value="1"/>
</dbReference>
<dbReference type="GO" id="GO:0052381">
    <property type="term" value="F:tRNA dimethylallyltransferase activity"/>
    <property type="evidence" value="ECO:0007669"/>
    <property type="project" value="UniProtKB-EC"/>
</dbReference>
<dbReference type="Pfam" id="PF01715">
    <property type="entry name" value="IPPT"/>
    <property type="match status" value="1"/>
</dbReference>
<evidence type="ECO:0000313" key="23">
    <source>
        <dbReference type="Ensembl" id="ENSOKIP00005059358.1"/>
    </source>
</evidence>
<dbReference type="GO" id="GO:0008270">
    <property type="term" value="F:zinc ion binding"/>
    <property type="evidence" value="ECO:0007669"/>
    <property type="project" value="UniProtKB-KW"/>
</dbReference>
<accession>A0A8C7HJ76</accession>
<evidence type="ECO:0000256" key="10">
    <source>
        <dbReference type="ARBA" id="ARBA00022723"/>
    </source>
</evidence>
<evidence type="ECO:0000256" key="11">
    <source>
        <dbReference type="ARBA" id="ARBA00022741"/>
    </source>
</evidence>
<evidence type="ECO:0000256" key="18">
    <source>
        <dbReference type="ARBA" id="ARBA00049563"/>
    </source>
</evidence>
<dbReference type="InterPro" id="IPR022755">
    <property type="entry name" value="Znf_C2H2_jaz"/>
</dbReference>
<organism evidence="23 24">
    <name type="scientific">Oncorhynchus kisutch</name>
    <name type="common">Coho salmon</name>
    <name type="synonym">Salmo kisutch</name>
    <dbReference type="NCBI Taxonomy" id="8019"/>
    <lineage>
        <taxon>Eukaryota</taxon>
        <taxon>Metazoa</taxon>
        <taxon>Chordata</taxon>
        <taxon>Craniata</taxon>
        <taxon>Vertebrata</taxon>
        <taxon>Euteleostomi</taxon>
        <taxon>Actinopterygii</taxon>
        <taxon>Neopterygii</taxon>
        <taxon>Teleostei</taxon>
        <taxon>Protacanthopterygii</taxon>
        <taxon>Salmoniformes</taxon>
        <taxon>Salmonidae</taxon>
        <taxon>Salmoninae</taxon>
        <taxon>Oncorhynchus</taxon>
    </lineage>
</organism>
<gene>
    <name evidence="23" type="primary">TRIT1</name>
    <name evidence="23" type="synonym">trit1</name>
</gene>
<feature type="region of interest" description="Disordered" evidence="21">
    <location>
        <begin position="417"/>
        <end position="487"/>
    </location>
</feature>
<dbReference type="EC" id="2.5.1.75" evidence="4"/>
<dbReference type="InterPro" id="IPR036236">
    <property type="entry name" value="Znf_C2H2_sf"/>
</dbReference>
<feature type="compositionally biased region" description="Low complexity" evidence="21">
    <location>
        <begin position="436"/>
        <end position="453"/>
    </location>
</feature>
<dbReference type="Gene3D" id="3.40.50.300">
    <property type="entry name" value="P-loop containing nucleotide triphosphate hydrolases"/>
    <property type="match status" value="1"/>
</dbReference>
<evidence type="ECO:0000256" key="8">
    <source>
        <dbReference type="ARBA" id="ARBA00022679"/>
    </source>
</evidence>
<evidence type="ECO:0000259" key="22">
    <source>
        <dbReference type="SMART" id="SM00451"/>
    </source>
</evidence>
<dbReference type="GeneTree" id="ENSGT00390000015214"/>
<dbReference type="HAMAP" id="MF_00185">
    <property type="entry name" value="IPP_trans"/>
    <property type="match status" value="1"/>
</dbReference>
<dbReference type="InterPro" id="IPR027417">
    <property type="entry name" value="P-loop_NTPase"/>
</dbReference>
<comment type="subcellular location">
    <subcellularLocation>
        <location evidence="2">Cytoplasm</location>
    </subcellularLocation>
    <subcellularLocation>
        <location evidence="1">Mitochondrion</location>
    </subcellularLocation>
</comment>
<dbReference type="Ensembl" id="ENSOKIT00005063101.1">
    <property type="protein sequence ID" value="ENSOKIP00005059358.1"/>
    <property type="gene ID" value="ENSOKIG00005025476.1"/>
</dbReference>
<keyword evidence="12" id="KW-0863">Zinc-finger</keyword>
<evidence type="ECO:0000256" key="6">
    <source>
        <dbReference type="ARBA" id="ARBA00022490"/>
    </source>
</evidence>
<keyword evidence="9" id="KW-0819">tRNA processing</keyword>
<evidence type="ECO:0000256" key="7">
    <source>
        <dbReference type="ARBA" id="ARBA00022553"/>
    </source>
</evidence>
<sequence>MAAPVRGLQCALKKSIVPPLVVILGATGTGKSKLAIEIGKRRQGEIISADSMQVYRGLDIITNKVTAEERAQCSHHMISFVDPLVSSYTVVDFRNKALALISFMNDVYSREKLPVIVGGTNYYIESLLWRVLMDEGVRNEAEGKKGESLDRKAELEKLGGAELHRRLTEVDPEMASMLHPHDTRKIARSLQVHAETGVPHSHWLEEQRGQEGGDVLGGPLRYPDPCIFWLHADMEAIDERLDRRVDQMLLTGLIDELRDFHLRFNQQKIKDQSQDYQHGIFQSIGFKEFHEYLTCPDETTQEVRETLRNQGVENLKMATRRYARKQNKWVRNRFLKRPGDNVPAVYGLDVTDVSQWEETVLSPALLILDSLTKGERPTVEPMRVEGAGKRNKRSRHTCELCDKVIIGDLEWTAHLKSKKHHYHVRKRRKSEPEPASDQPQGTTPSPTPTTDGPILGNSTTLAPGSAEACGESESPGTSSTEKEAPVL</sequence>
<protein>
    <recommendedName>
        <fullName evidence="5">tRNA dimethylallyltransferase</fullName>
        <ecNumber evidence="4">2.5.1.75</ecNumber>
    </recommendedName>
    <alternativeName>
        <fullName evidence="17">Isopentenyl-diphosphate:tRNA isopentenyltransferase</fullName>
    </alternativeName>
</protein>
<evidence type="ECO:0000256" key="15">
    <source>
        <dbReference type="ARBA" id="ARBA00022946"/>
    </source>
</evidence>
<evidence type="ECO:0000256" key="5">
    <source>
        <dbReference type="ARBA" id="ARBA00017477"/>
    </source>
</evidence>
<dbReference type="GO" id="GO:0005524">
    <property type="term" value="F:ATP binding"/>
    <property type="evidence" value="ECO:0007669"/>
    <property type="project" value="UniProtKB-KW"/>
</dbReference>
<keyword evidence="24" id="KW-1185">Reference proteome</keyword>
<dbReference type="Proteomes" id="UP000694557">
    <property type="component" value="Unassembled WGS sequence"/>
</dbReference>
<evidence type="ECO:0000256" key="20">
    <source>
        <dbReference type="RuleBase" id="RU003785"/>
    </source>
</evidence>
<dbReference type="SUPFAM" id="SSF57667">
    <property type="entry name" value="beta-beta-alpha zinc fingers"/>
    <property type="match status" value="1"/>
</dbReference>
<evidence type="ECO:0000256" key="9">
    <source>
        <dbReference type="ARBA" id="ARBA00022694"/>
    </source>
</evidence>
<reference evidence="23" key="1">
    <citation type="submission" date="2025-08" db="UniProtKB">
        <authorList>
            <consortium name="Ensembl"/>
        </authorList>
    </citation>
    <scope>IDENTIFICATION</scope>
</reference>
<comment type="function">
    <text evidence="19">Catalyzes the transfer of a dimethylallyl group onto the adenine at position 37 of both cytosolic and mitochondrial tRNAs, leading to the formation of N6-(dimethylallyl)adenosine (i6A37). Mediates modification of a limited subset of tRNAs: tRNA(Ser)(AGA), tRNA(Ser)(CGA), tRNA(Ser)(UGA), as well as partial modification of the selenocysteine tRNA(Ser)(UCA). TRIT1 is therefore required for selenoprotein expression.</text>
</comment>
<evidence type="ECO:0000256" key="14">
    <source>
        <dbReference type="ARBA" id="ARBA00022840"/>
    </source>
</evidence>
<comment type="catalytic activity">
    <reaction evidence="18">
        <text>adenosine(37) in tRNA + dimethylallyl diphosphate = N(6)-dimethylallyladenosine(37) in tRNA + diphosphate</text>
        <dbReference type="Rhea" id="RHEA:26482"/>
        <dbReference type="Rhea" id="RHEA-COMP:10162"/>
        <dbReference type="Rhea" id="RHEA-COMP:10375"/>
        <dbReference type="ChEBI" id="CHEBI:33019"/>
        <dbReference type="ChEBI" id="CHEBI:57623"/>
        <dbReference type="ChEBI" id="CHEBI:74411"/>
        <dbReference type="ChEBI" id="CHEBI:74415"/>
        <dbReference type="EC" id="2.5.1.75"/>
    </reaction>
</comment>
<dbReference type="InterPro" id="IPR018022">
    <property type="entry name" value="IPT"/>
</dbReference>
<evidence type="ECO:0000256" key="16">
    <source>
        <dbReference type="ARBA" id="ARBA00023128"/>
    </source>
</evidence>
<dbReference type="Pfam" id="PF12171">
    <property type="entry name" value="zf-C2H2_jaz"/>
    <property type="match status" value="1"/>
</dbReference>
<dbReference type="InterPro" id="IPR039657">
    <property type="entry name" value="Dimethylallyltransferase"/>
</dbReference>
<keyword evidence="8 20" id="KW-0808">Transferase</keyword>
<evidence type="ECO:0000256" key="13">
    <source>
        <dbReference type="ARBA" id="ARBA00022833"/>
    </source>
</evidence>
<dbReference type="AlphaFoldDB" id="A0A8C7HJ76"/>
<evidence type="ECO:0000313" key="24">
    <source>
        <dbReference type="Proteomes" id="UP000694557"/>
    </source>
</evidence>
<dbReference type="SUPFAM" id="SSF52540">
    <property type="entry name" value="P-loop containing nucleoside triphosphate hydrolases"/>
    <property type="match status" value="1"/>
</dbReference>
<keyword evidence="6" id="KW-0963">Cytoplasm</keyword>
<comment type="similarity">
    <text evidence="3 20">Belongs to the IPP transferase family.</text>
</comment>
<dbReference type="NCBIfam" id="TIGR00174">
    <property type="entry name" value="miaA"/>
    <property type="match status" value="1"/>
</dbReference>
<feature type="domain" description="U1-type" evidence="22">
    <location>
        <begin position="393"/>
        <end position="427"/>
    </location>
</feature>
<dbReference type="Gene3D" id="1.10.20.140">
    <property type="match status" value="1"/>
</dbReference>
<proteinExistence type="inferred from homology"/>
<reference evidence="23" key="2">
    <citation type="submission" date="2025-09" db="UniProtKB">
        <authorList>
            <consortium name="Ensembl"/>
        </authorList>
    </citation>
    <scope>IDENTIFICATION</scope>
</reference>
<keyword evidence="7" id="KW-0597">Phosphoprotein</keyword>
<evidence type="ECO:0000256" key="19">
    <source>
        <dbReference type="ARBA" id="ARBA00057810"/>
    </source>
</evidence>
<evidence type="ECO:0000256" key="1">
    <source>
        <dbReference type="ARBA" id="ARBA00004173"/>
    </source>
</evidence>
<keyword evidence="16" id="KW-0496">Mitochondrion</keyword>